<feature type="transmembrane region" description="Helical" evidence="1">
    <location>
        <begin position="6"/>
        <end position="27"/>
    </location>
</feature>
<evidence type="ECO:0000313" key="3">
    <source>
        <dbReference type="Proteomes" id="UP000267368"/>
    </source>
</evidence>
<keyword evidence="1" id="KW-0812">Transmembrane</keyword>
<organism evidence="2 3">
    <name type="scientific">Slackia faecicanis</name>
    <dbReference type="NCBI Taxonomy" id="255723"/>
    <lineage>
        <taxon>Bacteria</taxon>
        <taxon>Bacillati</taxon>
        <taxon>Actinomycetota</taxon>
        <taxon>Coriobacteriia</taxon>
        <taxon>Eggerthellales</taxon>
        <taxon>Eggerthellaceae</taxon>
        <taxon>Slackia</taxon>
    </lineage>
</organism>
<dbReference type="OrthoDB" id="2067696at2"/>
<dbReference type="AlphaFoldDB" id="A0A3N0AGU0"/>
<proteinExistence type="predicted"/>
<comment type="caution">
    <text evidence="2">The sequence shown here is derived from an EMBL/GenBank/DDBJ whole genome shotgun (WGS) entry which is preliminary data.</text>
</comment>
<reference evidence="3" key="1">
    <citation type="submission" date="2018-05" db="EMBL/GenBank/DDBJ databases">
        <title>Genome Sequencing of selected type strains of the family Eggerthellaceae.</title>
        <authorList>
            <person name="Danylec N."/>
            <person name="Stoll D.A."/>
            <person name="Doetsch A."/>
            <person name="Huch M."/>
        </authorList>
    </citation>
    <scope>NUCLEOTIDE SEQUENCE [LARGE SCALE GENOMIC DNA]</scope>
    <source>
        <strain evidence="3">DSM 17537</strain>
    </source>
</reference>
<dbReference type="RefSeq" id="WP_123197156.1">
    <property type="nucleotide sequence ID" value="NZ_QICB01000001.1"/>
</dbReference>
<sequence>MKSIRFWGVIIGAAALVAVGFLGAKLLDRAAEPSVTMSADTVAEQLVECSELATMKLEYRGLVTYEEGELPLLTKKAFTMIYDADVRAGVDLSQATVEVAGSSVKVSLPAATVQSIAIDPDSLQFYDQRYALLNWQDRDDTAKALQMAQDDAEEKVDHTAMIGDAQKQAETIVETMLLPFTEDGDYTVEVSFREPVEQTDAA</sequence>
<name>A0A3N0AGU0_9ACTN</name>
<dbReference type="EMBL" id="QICB01000001">
    <property type="protein sequence ID" value="RNL21314.1"/>
    <property type="molecule type" value="Genomic_DNA"/>
</dbReference>
<dbReference type="Proteomes" id="UP000267368">
    <property type="component" value="Unassembled WGS sequence"/>
</dbReference>
<protein>
    <submittedName>
        <fullName evidence="2">DUF4230 domain-containing protein</fullName>
    </submittedName>
</protein>
<dbReference type="InterPro" id="IPR025324">
    <property type="entry name" value="DUF4230"/>
</dbReference>
<gene>
    <name evidence="2" type="ORF">DMP07_00200</name>
</gene>
<keyword evidence="3" id="KW-1185">Reference proteome</keyword>
<keyword evidence="1" id="KW-0472">Membrane</keyword>
<dbReference type="Pfam" id="PF14014">
    <property type="entry name" value="DUF4230"/>
    <property type="match status" value="1"/>
</dbReference>
<evidence type="ECO:0000256" key="1">
    <source>
        <dbReference type="SAM" id="Phobius"/>
    </source>
</evidence>
<keyword evidence="1" id="KW-1133">Transmembrane helix</keyword>
<evidence type="ECO:0000313" key="2">
    <source>
        <dbReference type="EMBL" id="RNL21314.1"/>
    </source>
</evidence>
<accession>A0A3N0AGU0</accession>